<accession>A0A411CYJ7</accession>
<dbReference type="Proteomes" id="UP000289228">
    <property type="component" value="Segment"/>
</dbReference>
<name>A0A411CYJ7_9CAUD</name>
<protein>
    <submittedName>
        <fullName evidence="1">Uncharacterized protein</fullName>
    </submittedName>
</protein>
<evidence type="ECO:0000313" key="1">
    <source>
        <dbReference type="EMBL" id="QAY26981.1"/>
    </source>
</evidence>
<reference evidence="1 2" key="1">
    <citation type="submission" date="2019-01" db="EMBL/GenBank/DDBJ databases">
        <authorList>
            <person name="Sharon T."/>
            <person name="Marcella E.L."/>
            <person name="Lynley F.A."/>
            <person name="Shelly T."/>
            <person name="Kanika K."/>
            <person name="Kit P."/>
            <person name="Joe P."/>
            <person name="Garlena R.A."/>
            <person name="Russell D.A."/>
            <person name="Pope W.H."/>
            <person name="Jacobs-Sera D."/>
            <person name="Hatfull G.F."/>
        </authorList>
    </citation>
    <scope>NUCLEOTIDE SEQUENCE [LARGE SCALE GENOMIC DNA]</scope>
</reference>
<keyword evidence="2" id="KW-1185">Reference proteome</keyword>
<organism evidence="1 2">
    <name type="scientific">Streptomyces phage Shawty</name>
    <dbReference type="NCBI Taxonomy" id="2510521"/>
    <lineage>
        <taxon>Viruses</taxon>
        <taxon>Duplodnaviria</taxon>
        <taxon>Heunggongvirae</taxon>
        <taxon>Uroviricota</taxon>
        <taxon>Caudoviricetes</taxon>
        <taxon>Colingsworthviridae</taxon>
        <taxon>Lomovskayavirus</taxon>
        <taxon>Lomovskayavirus shawty</taxon>
    </lineage>
</organism>
<gene>
    <name evidence="1" type="primary">48</name>
    <name evidence="1" type="ORF">SEA_SHAWTY_48</name>
</gene>
<evidence type="ECO:0000313" key="2">
    <source>
        <dbReference type="Proteomes" id="UP000289228"/>
    </source>
</evidence>
<dbReference type="EMBL" id="MK433266">
    <property type="protein sequence ID" value="QAY26981.1"/>
    <property type="molecule type" value="Genomic_DNA"/>
</dbReference>
<proteinExistence type="predicted"/>
<sequence>MKIVSLAHKLNTMTTTRRYEPTATVVRLEKDHGLRPGKVCGQRGRRATLNHTFRSPGGHRAALRPVHAPSLRLGAVRRCPCVASLPASDGRRD</sequence>